<reference evidence="2 3" key="1">
    <citation type="journal article" date="2020" name="Nat. Food">
        <title>A phased Vanilla planifolia genome enables genetic improvement of flavour and production.</title>
        <authorList>
            <person name="Hasing T."/>
            <person name="Tang H."/>
            <person name="Brym M."/>
            <person name="Khazi F."/>
            <person name="Huang T."/>
            <person name="Chambers A.H."/>
        </authorList>
    </citation>
    <scope>NUCLEOTIDE SEQUENCE [LARGE SCALE GENOMIC DNA]</scope>
    <source>
        <tissue evidence="2">Leaf</tissue>
    </source>
</reference>
<proteinExistence type="predicted"/>
<organism evidence="2 3">
    <name type="scientific">Vanilla planifolia</name>
    <name type="common">Vanilla</name>
    <dbReference type="NCBI Taxonomy" id="51239"/>
    <lineage>
        <taxon>Eukaryota</taxon>
        <taxon>Viridiplantae</taxon>
        <taxon>Streptophyta</taxon>
        <taxon>Embryophyta</taxon>
        <taxon>Tracheophyta</taxon>
        <taxon>Spermatophyta</taxon>
        <taxon>Magnoliopsida</taxon>
        <taxon>Liliopsida</taxon>
        <taxon>Asparagales</taxon>
        <taxon>Orchidaceae</taxon>
        <taxon>Vanilloideae</taxon>
        <taxon>Vanilleae</taxon>
        <taxon>Vanilla</taxon>
    </lineage>
</organism>
<feature type="compositionally biased region" description="Polar residues" evidence="1">
    <location>
        <begin position="93"/>
        <end position="104"/>
    </location>
</feature>
<evidence type="ECO:0000256" key="1">
    <source>
        <dbReference type="SAM" id="MobiDB-lite"/>
    </source>
</evidence>
<evidence type="ECO:0000313" key="3">
    <source>
        <dbReference type="Proteomes" id="UP000636800"/>
    </source>
</evidence>
<dbReference type="AlphaFoldDB" id="A0A835PKU2"/>
<comment type="caution">
    <text evidence="2">The sequence shown here is derived from an EMBL/GenBank/DDBJ whole genome shotgun (WGS) entry which is preliminary data.</text>
</comment>
<dbReference type="EMBL" id="JADCNL010000013">
    <property type="protein sequence ID" value="KAG0455134.1"/>
    <property type="molecule type" value="Genomic_DNA"/>
</dbReference>
<accession>A0A835PKU2</accession>
<evidence type="ECO:0000313" key="2">
    <source>
        <dbReference type="EMBL" id="KAG0455134.1"/>
    </source>
</evidence>
<protein>
    <submittedName>
        <fullName evidence="2">Uncharacterized protein</fullName>
    </submittedName>
</protein>
<dbReference type="OrthoDB" id="10248373at2759"/>
<name>A0A835PKU2_VANPL</name>
<feature type="region of interest" description="Disordered" evidence="1">
    <location>
        <begin position="93"/>
        <end position="114"/>
    </location>
</feature>
<keyword evidence="3" id="KW-1185">Reference proteome</keyword>
<sequence>MRSLGRKDYSQLRTPPQSMFRCWFTRRSYGDGRLRRASSTSQNGKTMSKHRLVCCQPDDQWRGRFPVDEVMKSWSRVSGGRWDTARKLTSLLTEQSIGSENSSVALPPNHTGPA</sequence>
<dbReference type="Proteomes" id="UP000636800">
    <property type="component" value="Chromosome 13"/>
</dbReference>
<gene>
    <name evidence="2" type="ORF">HPP92_024426</name>
</gene>